<reference evidence="4" key="1">
    <citation type="journal article" date="2014" name="Int. J. Syst. Evol. Microbiol.">
        <title>Complete genome sequence of Corynebacterium casei LMG S-19264T (=DSM 44701T), isolated from a smear-ripened cheese.</title>
        <authorList>
            <consortium name="US DOE Joint Genome Institute (JGI-PGF)"/>
            <person name="Walter F."/>
            <person name="Albersmeier A."/>
            <person name="Kalinowski J."/>
            <person name="Ruckert C."/>
        </authorList>
    </citation>
    <scope>NUCLEOTIDE SEQUENCE</scope>
    <source>
        <strain evidence="4">JCM 31311</strain>
    </source>
</reference>
<dbReference type="Pfam" id="PF02837">
    <property type="entry name" value="Glyco_hydro_2_N"/>
    <property type="match status" value="1"/>
</dbReference>
<dbReference type="InterPro" id="IPR006104">
    <property type="entry name" value="Glyco_hydro_2_N"/>
</dbReference>
<dbReference type="Gene3D" id="3.20.20.80">
    <property type="entry name" value="Glycosidases"/>
    <property type="match status" value="1"/>
</dbReference>
<dbReference type="InterPro" id="IPR051913">
    <property type="entry name" value="GH2_Domain-Containing"/>
</dbReference>
<feature type="domain" description="Glycosyl hydrolases family 2 sugar binding" evidence="3">
    <location>
        <begin position="58"/>
        <end position="169"/>
    </location>
</feature>
<dbReference type="Pfam" id="PF02836">
    <property type="entry name" value="Glyco_hydro_2_C"/>
    <property type="match status" value="1"/>
</dbReference>
<gene>
    <name evidence="4" type="ORF">GCM10008957_20130</name>
</gene>
<evidence type="ECO:0000259" key="2">
    <source>
        <dbReference type="Pfam" id="PF02836"/>
    </source>
</evidence>
<dbReference type="EMBL" id="BMQL01000009">
    <property type="protein sequence ID" value="GGR07419.1"/>
    <property type="molecule type" value="Genomic_DNA"/>
</dbReference>
<evidence type="ECO:0000259" key="3">
    <source>
        <dbReference type="Pfam" id="PF02837"/>
    </source>
</evidence>
<evidence type="ECO:0000313" key="5">
    <source>
        <dbReference type="Proteomes" id="UP000603865"/>
    </source>
</evidence>
<keyword evidence="5" id="KW-1185">Reference proteome</keyword>
<sequence length="604" mass="68126">MYPRPLLKRAHWRSLDGSWQFAYSAATEAQHVTFDQSIEVPYAPETPRSGVHDESFHAAMWYRQTFTLSADDLPGEHERLLLHFGAVDWACRVWINGQPAAEHQGGYTPFELDVTPLLEDADLTIAVRVEDDPHDLHQPRGKQDWQAEPHVIWYPRTSGIWQSVWLEKVPAVRLHHLRCTPDLPNFALKLDVETTATAAPVLLRSTVTWRGQVMFEGTTRLSSTHAALTLNLPDPGFNDLRVDYLWSPEHPQLLGLTLEVCSDDGSVLDTVQSYTAMRSVEVSHGRFQLNGHPYPLRLVLDQGYWKGGGLSATDEELRRDVELTKQLGFNGARKHQKIEDPRYLYWADTLGLLVWEELPSAYAYSPRSVERLTQTWTAAIHRDASHPCIVAWVPFNESWGVTDLARDKRHRDLVKALYHLTHALDGSRPVIGNDGWEHTVTDIFSIHDYTADSDIIRERYTTAQGLQHALESFWPAGRQLALSDYTQQGQPIMLTEFGGIAYFTDGGEGWGYSTANDAQSFLESYQALLAGVHDAHLLSGFCYTQLTDTYQERNGLLDMDRRPKANLSALAAATLGQPAEHTPSLDADGYNARWRQVQAAGEQP</sequence>
<comment type="caution">
    <text evidence="4">The sequence shown here is derived from an EMBL/GenBank/DDBJ whole genome shotgun (WGS) entry which is preliminary data.</text>
</comment>
<dbReference type="InterPro" id="IPR017853">
    <property type="entry name" value="GH"/>
</dbReference>
<name>A0A918C5D8_9DEIO</name>
<dbReference type="AlphaFoldDB" id="A0A918C5D8"/>
<organism evidence="4 5">
    <name type="scientific">Deinococcus ruber</name>
    <dbReference type="NCBI Taxonomy" id="1848197"/>
    <lineage>
        <taxon>Bacteria</taxon>
        <taxon>Thermotogati</taxon>
        <taxon>Deinococcota</taxon>
        <taxon>Deinococci</taxon>
        <taxon>Deinococcales</taxon>
        <taxon>Deinococcaceae</taxon>
        <taxon>Deinococcus</taxon>
    </lineage>
</organism>
<reference evidence="4" key="2">
    <citation type="submission" date="2020-09" db="EMBL/GenBank/DDBJ databases">
        <authorList>
            <person name="Sun Q."/>
            <person name="Ohkuma M."/>
        </authorList>
    </citation>
    <scope>NUCLEOTIDE SEQUENCE</scope>
    <source>
        <strain evidence="4">JCM 31311</strain>
    </source>
</reference>
<proteinExistence type="inferred from homology"/>
<dbReference type="InterPro" id="IPR036156">
    <property type="entry name" value="Beta-gal/glucu_dom_sf"/>
</dbReference>
<dbReference type="PANTHER" id="PTHR42732">
    <property type="entry name" value="BETA-GALACTOSIDASE"/>
    <property type="match status" value="1"/>
</dbReference>
<evidence type="ECO:0000256" key="1">
    <source>
        <dbReference type="ARBA" id="ARBA00007401"/>
    </source>
</evidence>
<dbReference type="GO" id="GO:0004553">
    <property type="term" value="F:hydrolase activity, hydrolyzing O-glycosyl compounds"/>
    <property type="evidence" value="ECO:0007669"/>
    <property type="project" value="InterPro"/>
</dbReference>
<dbReference type="Gene3D" id="2.60.120.260">
    <property type="entry name" value="Galactose-binding domain-like"/>
    <property type="match status" value="1"/>
</dbReference>
<dbReference type="RefSeq" id="WP_189089933.1">
    <property type="nucleotide sequence ID" value="NZ_BMQL01000009.1"/>
</dbReference>
<accession>A0A918C5D8</accession>
<comment type="similarity">
    <text evidence="1">Belongs to the glycosyl hydrolase 2 family.</text>
</comment>
<dbReference type="SUPFAM" id="SSF51445">
    <property type="entry name" value="(Trans)glycosidases"/>
    <property type="match status" value="1"/>
</dbReference>
<dbReference type="InterPro" id="IPR006103">
    <property type="entry name" value="Glyco_hydro_2_cat"/>
</dbReference>
<dbReference type="GO" id="GO:0005975">
    <property type="term" value="P:carbohydrate metabolic process"/>
    <property type="evidence" value="ECO:0007669"/>
    <property type="project" value="InterPro"/>
</dbReference>
<evidence type="ECO:0000313" key="4">
    <source>
        <dbReference type="EMBL" id="GGR07419.1"/>
    </source>
</evidence>
<dbReference type="Proteomes" id="UP000603865">
    <property type="component" value="Unassembled WGS sequence"/>
</dbReference>
<feature type="domain" description="Glycoside hydrolase family 2 catalytic" evidence="2">
    <location>
        <begin position="280"/>
        <end position="536"/>
    </location>
</feature>
<protein>
    <submittedName>
        <fullName evidence="4">Beta-galactosidase</fullName>
    </submittedName>
</protein>
<dbReference type="PANTHER" id="PTHR42732:SF3">
    <property type="entry name" value="HYDROLASE"/>
    <property type="match status" value="1"/>
</dbReference>
<dbReference type="SUPFAM" id="SSF49785">
    <property type="entry name" value="Galactose-binding domain-like"/>
    <property type="match status" value="1"/>
</dbReference>
<dbReference type="InterPro" id="IPR008979">
    <property type="entry name" value="Galactose-bd-like_sf"/>
</dbReference>
<dbReference type="SUPFAM" id="SSF49303">
    <property type="entry name" value="beta-Galactosidase/glucuronidase domain"/>
    <property type="match status" value="1"/>
</dbReference>